<dbReference type="Proteomes" id="UP000054196">
    <property type="component" value="Unassembled WGS sequence"/>
</dbReference>
<proteinExistence type="predicted"/>
<organism evidence="4 5">
    <name type="scientific">Punctularia strigosozonata (strain HHB-11173)</name>
    <name type="common">White-rot fungus</name>
    <dbReference type="NCBI Taxonomy" id="741275"/>
    <lineage>
        <taxon>Eukaryota</taxon>
        <taxon>Fungi</taxon>
        <taxon>Dikarya</taxon>
        <taxon>Basidiomycota</taxon>
        <taxon>Agaricomycotina</taxon>
        <taxon>Agaricomycetes</taxon>
        <taxon>Corticiales</taxon>
        <taxon>Punctulariaceae</taxon>
        <taxon>Punctularia</taxon>
    </lineage>
</organism>
<dbReference type="EMBL" id="JH687553">
    <property type="protein sequence ID" value="EIN04759.1"/>
    <property type="molecule type" value="Genomic_DNA"/>
</dbReference>
<dbReference type="RefSeq" id="XP_007388152.1">
    <property type="nucleotide sequence ID" value="XM_007388090.1"/>
</dbReference>
<gene>
    <name evidence="4" type="ORF">PUNSTDRAFT_47387</name>
</gene>
<protein>
    <recommendedName>
        <fullName evidence="3">C2H2-type domain-containing protein</fullName>
    </recommendedName>
</protein>
<evidence type="ECO:0000313" key="4">
    <source>
        <dbReference type="EMBL" id="EIN04759.1"/>
    </source>
</evidence>
<dbReference type="KEGG" id="psq:PUNSTDRAFT_47387"/>
<feature type="region of interest" description="Disordered" evidence="2">
    <location>
        <begin position="221"/>
        <end position="240"/>
    </location>
</feature>
<feature type="compositionally biased region" description="Polar residues" evidence="2">
    <location>
        <begin position="278"/>
        <end position="289"/>
    </location>
</feature>
<dbReference type="AlphaFoldDB" id="R7S4J9"/>
<dbReference type="PROSITE" id="PS00028">
    <property type="entry name" value="ZINC_FINGER_C2H2_1"/>
    <property type="match status" value="1"/>
</dbReference>
<dbReference type="HOGENOM" id="CLU_733915_0_0_1"/>
<dbReference type="GO" id="GO:0008270">
    <property type="term" value="F:zinc ion binding"/>
    <property type="evidence" value="ECO:0007669"/>
    <property type="project" value="UniProtKB-KW"/>
</dbReference>
<reference evidence="5" key="1">
    <citation type="journal article" date="2012" name="Science">
        <title>The Paleozoic origin of enzymatic lignin decomposition reconstructed from 31 fungal genomes.</title>
        <authorList>
            <person name="Floudas D."/>
            <person name="Binder M."/>
            <person name="Riley R."/>
            <person name="Barry K."/>
            <person name="Blanchette R.A."/>
            <person name="Henrissat B."/>
            <person name="Martinez A.T."/>
            <person name="Otillar R."/>
            <person name="Spatafora J.W."/>
            <person name="Yadav J.S."/>
            <person name="Aerts A."/>
            <person name="Benoit I."/>
            <person name="Boyd A."/>
            <person name="Carlson A."/>
            <person name="Copeland A."/>
            <person name="Coutinho P.M."/>
            <person name="de Vries R.P."/>
            <person name="Ferreira P."/>
            <person name="Findley K."/>
            <person name="Foster B."/>
            <person name="Gaskell J."/>
            <person name="Glotzer D."/>
            <person name="Gorecki P."/>
            <person name="Heitman J."/>
            <person name="Hesse C."/>
            <person name="Hori C."/>
            <person name="Igarashi K."/>
            <person name="Jurgens J.A."/>
            <person name="Kallen N."/>
            <person name="Kersten P."/>
            <person name="Kohler A."/>
            <person name="Kuees U."/>
            <person name="Kumar T.K.A."/>
            <person name="Kuo A."/>
            <person name="LaButti K."/>
            <person name="Larrondo L.F."/>
            <person name="Lindquist E."/>
            <person name="Ling A."/>
            <person name="Lombard V."/>
            <person name="Lucas S."/>
            <person name="Lundell T."/>
            <person name="Martin R."/>
            <person name="McLaughlin D.J."/>
            <person name="Morgenstern I."/>
            <person name="Morin E."/>
            <person name="Murat C."/>
            <person name="Nagy L.G."/>
            <person name="Nolan M."/>
            <person name="Ohm R.A."/>
            <person name="Patyshakuliyeva A."/>
            <person name="Rokas A."/>
            <person name="Ruiz-Duenas F.J."/>
            <person name="Sabat G."/>
            <person name="Salamov A."/>
            <person name="Samejima M."/>
            <person name="Schmutz J."/>
            <person name="Slot J.C."/>
            <person name="St John F."/>
            <person name="Stenlid J."/>
            <person name="Sun H."/>
            <person name="Sun S."/>
            <person name="Syed K."/>
            <person name="Tsang A."/>
            <person name="Wiebenga A."/>
            <person name="Young D."/>
            <person name="Pisabarro A."/>
            <person name="Eastwood D.C."/>
            <person name="Martin F."/>
            <person name="Cullen D."/>
            <person name="Grigoriev I.V."/>
            <person name="Hibbett D.S."/>
        </authorList>
    </citation>
    <scope>NUCLEOTIDE SEQUENCE [LARGE SCALE GENOMIC DNA]</scope>
    <source>
        <strain evidence="5">HHB-11173 SS5</strain>
    </source>
</reference>
<dbReference type="GeneID" id="18882879"/>
<dbReference type="InterPro" id="IPR013087">
    <property type="entry name" value="Znf_C2H2_type"/>
</dbReference>
<accession>R7S4J9</accession>
<evidence type="ECO:0000313" key="5">
    <source>
        <dbReference type="Proteomes" id="UP000054196"/>
    </source>
</evidence>
<feature type="region of interest" description="Disordered" evidence="2">
    <location>
        <begin position="1"/>
        <end position="46"/>
    </location>
</feature>
<keyword evidence="1" id="KW-0862">Zinc</keyword>
<keyword evidence="1" id="KW-0479">Metal-binding</keyword>
<feature type="region of interest" description="Disordered" evidence="2">
    <location>
        <begin position="266"/>
        <end position="290"/>
    </location>
</feature>
<feature type="domain" description="C2H2-type" evidence="3">
    <location>
        <begin position="345"/>
        <end position="374"/>
    </location>
</feature>
<evidence type="ECO:0000256" key="2">
    <source>
        <dbReference type="SAM" id="MobiDB-lite"/>
    </source>
</evidence>
<sequence length="377" mass="41088">MTPNVPAKSSRAGPRKPDAWGLAINANTDRSMGRPPRQEVAHASPGTADMSTLVQAAVDAHLSRSLDLALALGPIVPGEQQPASRGSMCHCSEQNGCPSRILPFELAPPPALSLTQQSPVTGSMPVGTGGFTYSYRIPVLMQPGQYIQPYLPVPSYGDVLYYDTPQNGGAPFVYHHEERAPEPYLASIVTARPYRPLTRTVGRMTASGGLLRIVPETCPRTVNEKHPASQSPFDPSAGSRNVGDVPAGVVEKGNLSHILDGESSAPFPEDWLPRGEPSTHSARPRSSASHFPLRARERHAAAFSPAPPLEALYSCCWPGCERYVVDYQEGVQHLKFHIVGMKAPWMCAICEKIYSKKYALVRHLKFKPHFKLESKRN</sequence>
<evidence type="ECO:0000259" key="3">
    <source>
        <dbReference type="PROSITE" id="PS50157"/>
    </source>
</evidence>
<name>R7S4J9_PUNST</name>
<evidence type="ECO:0000256" key="1">
    <source>
        <dbReference type="PROSITE-ProRule" id="PRU00042"/>
    </source>
</evidence>
<keyword evidence="1" id="KW-0863">Zinc-finger</keyword>
<dbReference type="PROSITE" id="PS50157">
    <property type="entry name" value="ZINC_FINGER_C2H2_2"/>
    <property type="match status" value="1"/>
</dbReference>
<keyword evidence="5" id="KW-1185">Reference proteome</keyword>